<dbReference type="Proteomes" id="UP001159915">
    <property type="component" value="Unassembled WGS sequence"/>
</dbReference>
<comment type="caution">
    <text evidence="3">The sequence shown here is derived from an EMBL/GenBank/DDBJ whole genome shotgun (WGS) entry which is preliminary data.</text>
</comment>
<evidence type="ECO:0000313" key="4">
    <source>
        <dbReference type="EMBL" id="MDH1439593.1"/>
    </source>
</evidence>
<sequence length="140" mass="15372">MSSVQHNNPKLLWGITAGLAAIIAIFALYQWLFAAQEPTTPVLHQAELIQPTVKALPEAEKAASTAMADNTIKLVEEEILKAPVPENASLAKEEVAKLDDIQSQLKEQEKSLQAQHKDADELVKLKEEQIKLLEAQLAAQ</sequence>
<gene>
    <name evidence="3" type="ORF">N5C10_14190</name>
    <name evidence="4" type="ORF">N5I27_14930</name>
</gene>
<evidence type="ECO:0000256" key="2">
    <source>
        <dbReference type="SAM" id="Phobius"/>
    </source>
</evidence>
<dbReference type="AlphaFoldDB" id="A0AA42MW86"/>
<dbReference type="RefSeq" id="WP_125280247.1">
    <property type="nucleotide sequence ID" value="NZ_CP079792.1"/>
</dbReference>
<keyword evidence="2" id="KW-0812">Transmembrane</keyword>
<name>A0AA42MW86_ACIJO</name>
<dbReference type="Proteomes" id="UP001161567">
    <property type="component" value="Unassembled WGS sequence"/>
</dbReference>
<proteinExistence type="predicted"/>
<feature type="coiled-coil region" evidence="1">
    <location>
        <begin position="91"/>
        <end position="136"/>
    </location>
</feature>
<dbReference type="EMBL" id="JAOCIL010000001">
    <property type="protein sequence ID" value="MDH1439593.1"/>
    <property type="molecule type" value="Genomic_DNA"/>
</dbReference>
<organism evidence="3 5">
    <name type="scientific">Acinetobacter johnsonii</name>
    <dbReference type="NCBI Taxonomy" id="40214"/>
    <lineage>
        <taxon>Bacteria</taxon>
        <taxon>Pseudomonadati</taxon>
        <taxon>Pseudomonadota</taxon>
        <taxon>Gammaproteobacteria</taxon>
        <taxon>Moraxellales</taxon>
        <taxon>Moraxellaceae</taxon>
        <taxon>Acinetobacter</taxon>
    </lineage>
</organism>
<evidence type="ECO:0000313" key="5">
    <source>
        <dbReference type="Proteomes" id="UP001159915"/>
    </source>
</evidence>
<keyword evidence="1" id="KW-0175">Coiled coil</keyword>
<feature type="transmembrane region" description="Helical" evidence="2">
    <location>
        <begin position="12"/>
        <end position="32"/>
    </location>
</feature>
<keyword evidence="2" id="KW-0472">Membrane</keyword>
<evidence type="ECO:0000256" key="1">
    <source>
        <dbReference type="SAM" id="Coils"/>
    </source>
</evidence>
<reference evidence="3" key="1">
    <citation type="submission" date="2022-09" db="EMBL/GenBank/DDBJ databases">
        <title>Intensive care unit water sources are persistently colonized with multi-drug resistant bacteria and are the site of extensive horizontal gene transfer of antibiotic resistance genes.</title>
        <authorList>
            <person name="Diorio-Toth L."/>
        </authorList>
    </citation>
    <scope>NUCLEOTIDE SEQUENCE</scope>
    <source>
        <strain evidence="4">GD03725</strain>
        <strain evidence="3">GD03920</strain>
    </source>
</reference>
<accession>A0AA42MW86</accession>
<dbReference type="EMBL" id="JAOCBE010000001">
    <property type="protein sequence ID" value="MDH0970334.1"/>
    <property type="molecule type" value="Genomic_DNA"/>
</dbReference>
<evidence type="ECO:0000313" key="3">
    <source>
        <dbReference type="EMBL" id="MDH0970334.1"/>
    </source>
</evidence>
<protein>
    <submittedName>
        <fullName evidence="3">Uncharacterized protein</fullName>
    </submittedName>
</protein>
<keyword evidence="2" id="KW-1133">Transmembrane helix</keyword>